<sequence length="303" mass="35374">MENGTVAGIAPKSVLRIRSTIVYQVITYTWANSSWQRMEAIGRQEMAYSKHARARSNCYKDGDYGGNAYRGSNHRDGHFTHRSQMGIGNFSSYGKAFDHICHEEYFDNSPYGIHKGYHGSHDSSDQNCGREVNHEGLIGENDYVSGLSRKSEKDERSKEKQSEFEKREQERENESLIENQERYKEEQQEKKIVAIEKSKFFICAEILEEFSPAFLHHNMNEWKETCHGVQRARRKRWRKTILMLWRSLDGPLFSLLGDHCVKFQEEVVENFQYVLTSLDTYVKNLVEQVILDKPLLVVKIVNF</sequence>
<name>A0ACC0BYF7_CATRO</name>
<dbReference type="EMBL" id="CM044702">
    <property type="protein sequence ID" value="KAI5677752.1"/>
    <property type="molecule type" value="Genomic_DNA"/>
</dbReference>
<comment type="caution">
    <text evidence="1">The sequence shown here is derived from an EMBL/GenBank/DDBJ whole genome shotgun (WGS) entry which is preliminary data.</text>
</comment>
<proteinExistence type="predicted"/>
<evidence type="ECO:0000313" key="2">
    <source>
        <dbReference type="Proteomes" id="UP001060085"/>
    </source>
</evidence>
<gene>
    <name evidence="1" type="ORF">M9H77_08702</name>
</gene>
<organism evidence="1 2">
    <name type="scientific">Catharanthus roseus</name>
    <name type="common">Madagascar periwinkle</name>
    <name type="synonym">Vinca rosea</name>
    <dbReference type="NCBI Taxonomy" id="4058"/>
    <lineage>
        <taxon>Eukaryota</taxon>
        <taxon>Viridiplantae</taxon>
        <taxon>Streptophyta</taxon>
        <taxon>Embryophyta</taxon>
        <taxon>Tracheophyta</taxon>
        <taxon>Spermatophyta</taxon>
        <taxon>Magnoliopsida</taxon>
        <taxon>eudicotyledons</taxon>
        <taxon>Gunneridae</taxon>
        <taxon>Pentapetalae</taxon>
        <taxon>asterids</taxon>
        <taxon>lamiids</taxon>
        <taxon>Gentianales</taxon>
        <taxon>Apocynaceae</taxon>
        <taxon>Rauvolfioideae</taxon>
        <taxon>Vinceae</taxon>
        <taxon>Catharanthinae</taxon>
        <taxon>Catharanthus</taxon>
    </lineage>
</organism>
<protein>
    <submittedName>
        <fullName evidence="1">Uncharacterized protein</fullName>
    </submittedName>
</protein>
<evidence type="ECO:0000313" key="1">
    <source>
        <dbReference type="EMBL" id="KAI5677752.1"/>
    </source>
</evidence>
<reference evidence="2" key="1">
    <citation type="journal article" date="2023" name="Nat. Plants">
        <title>Single-cell RNA sequencing provides a high-resolution roadmap for understanding the multicellular compartmentation of specialized metabolism.</title>
        <authorList>
            <person name="Sun S."/>
            <person name="Shen X."/>
            <person name="Li Y."/>
            <person name="Li Y."/>
            <person name="Wang S."/>
            <person name="Li R."/>
            <person name="Zhang H."/>
            <person name="Shen G."/>
            <person name="Guo B."/>
            <person name="Wei J."/>
            <person name="Xu J."/>
            <person name="St-Pierre B."/>
            <person name="Chen S."/>
            <person name="Sun C."/>
        </authorList>
    </citation>
    <scope>NUCLEOTIDE SEQUENCE [LARGE SCALE GENOMIC DNA]</scope>
</reference>
<accession>A0ACC0BYF7</accession>
<dbReference type="Proteomes" id="UP001060085">
    <property type="component" value="Linkage Group LG02"/>
</dbReference>
<keyword evidence="2" id="KW-1185">Reference proteome</keyword>